<sequence>MTAKIIKLDEYLEEYRWSIARSVAHVMGLNPEDP</sequence>
<protein>
    <submittedName>
        <fullName evidence="1">Uncharacterized protein</fullName>
    </submittedName>
</protein>
<accession>A0A0F9BJV1</accession>
<feature type="non-terminal residue" evidence="1">
    <location>
        <position position="34"/>
    </location>
</feature>
<dbReference type="EMBL" id="LAZR01040599">
    <property type="protein sequence ID" value="KKL14092.1"/>
    <property type="molecule type" value="Genomic_DNA"/>
</dbReference>
<dbReference type="AlphaFoldDB" id="A0A0F9BJV1"/>
<proteinExistence type="predicted"/>
<evidence type="ECO:0000313" key="1">
    <source>
        <dbReference type="EMBL" id="KKL14092.1"/>
    </source>
</evidence>
<comment type="caution">
    <text evidence="1">The sequence shown here is derived from an EMBL/GenBank/DDBJ whole genome shotgun (WGS) entry which is preliminary data.</text>
</comment>
<gene>
    <name evidence="1" type="ORF">LCGC14_2519180</name>
</gene>
<name>A0A0F9BJV1_9ZZZZ</name>
<reference evidence="1" key="1">
    <citation type="journal article" date="2015" name="Nature">
        <title>Complex archaea that bridge the gap between prokaryotes and eukaryotes.</title>
        <authorList>
            <person name="Spang A."/>
            <person name="Saw J.H."/>
            <person name="Jorgensen S.L."/>
            <person name="Zaremba-Niedzwiedzka K."/>
            <person name="Martijn J."/>
            <person name="Lind A.E."/>
            <person name="van Eijk R."/>
            <person name="Schleper C."/>
            <person name="Guy L."/>
            <person name="Ettema T.J."/>
        </authorList>
    </citation>
    <scope>NUCLEOTIDE SEQUENCE</scope>
</reference>
<organism evidence="1">
    <name type="scientific">marine sediment metagenome</name>
    <dbReference type="NCBI Taxonomy" id="412755"/>
    <lineage>
        <taxon>unclassified sequences</taxon>
        <taxon>metagenomes</taxon>
        <taxon>ecological metagenomes</taxon>
    </lineage>
</organism>